<proteinExistence type="predicted"/>
<accession>A0A2P2QZP9</accession>
<organism evidence="1">
    <name type="scientific">Rhizophora mucronata</name>
    <name type="common">Asiatic mangrove</name>
    <dbReference type="NCBI Taxonomy" id="61149"/>
    <lineage>
        <taxon>Eukaryota</taxon>
        <taxon>Viridiplantae</taxon>
        <taxon>Streptophyta</taxon>
        <taxon>Embryophyta</taxon>
        <taxon>Tracheophyta</taxon>
        <taxon>Spermatophyta</taxon>
        <taxon>Magnoliopsida</taxon>
        <taxon>eudicotyledons</taxon>
        <taxon>Gunneridae</taxon>
        <taxon>Pentapetalae</taxon>
        <taxon>rosids</taxon>
        <taxon>fabids</taxon>
        <taxon>Malpighiales</taxon>
        <taxon>Rhizophoraceae</taxon>
        <taxon>Rhizophora</taxon>
    </lineage>
</organism>
<evidence type="ECO:0000313" key="1">
    <source>
        <dbReference type="EMBL" id="MBX72479.1"/>
    </source>
</evidence>
<dbReference type="AlphaFoldDB" id="A0A2P2QZP9"/>
<sequence length="29" mass="3699">MQFVMEEICVNMHLCWFHAWHTFRMPVFQ</sequence>
<protein>
    <submittedName>
        <fullName evidence="1">Uncharacterized protein</fullName>
    </submittedName>
</protein>
<dbReference type="EMBL" id="GGEC01091995">
    <property type="protein sequence ID" value="MBX72479.1"/>
    <property type="molecule type" value="Transcribed_RNA"/>
</dbReference>
<name>A0A2P2QZP9_RHIMU</name>
<reference evidence="1" key="1">
    <citation type="submission" date="2018-02" db="EMBL/GenBank/DDBJ databases">
        <title>Rhizophora mucronata_Transcriptome.</title>
        <authorList>
            <person name="Meera S.P."/>
            <person name="Sreeshan A."/>
            <person name="Augustine A."/>
        </authorList>
    </citation>
    <scope>NUCLEOTIDE SEQUENCE</scope>
    <source>
        <tissue evidence="1">Leaf</tissue>
    </source>
</reference>